<feature type="transmembrane region" description="Helical" evidence="2">
    <location>
        <begin position="235"/>
        <end position="258"/>
    </location>
</feature>
<organism evidence="3 4">
    <name type="scientific">Scleroderma citrinum Foug A</name>
    <dbReference type="NCBI Taxonomy" id="1036808"/>
    <lineage>
        <taxon>Eukaryota</taxon>
        <taxon>Fungi</taxon>
        <taxon>Dikarya</taxon>
        <taxon>Basidiomycota</taxon>
        <taxon>Agaricomycotina</taxon>
        <taxon>Agaricomycetes</taxon>
        <taxon>Agaricomycetidae</taxon>
        <taxon>Boletales</taxon>
        <taxon>Sclerodermatineae</taxon>
        <taxon>Sclerodermataceae</taxon>
        <taxon>Scleroderma</taxon>
    </lineage>
</organism>
<feature type="transmembrane region" description="Helical" evidence="2">
    <location>
        <begin position="47"/>
        <end position="65"/>
    </location>
</feature>
<evidence type="ECO:0000313" key="4">
    <source>
        <dbReference type="Proteomes" id="UP000053989"/>
    </source>
</evidence>
<reference evidence="3 4" key="1">
    <citation type="submission" date="2014-04" db="EMBL/GenBank/DDBJ databases">
        <authorList>
            <consortium name="DOE Joint Genome Institute"/>
            <person name="Kuo A."/>
            <person name="Kohler A."/>
            <person name="Nagy L.G."/>
            <person name="Floudas D."/>
            <person name="Copeland A."/>
            <person name="Barry K.W."/>
            <person name="Cichocki N."/>
            <person name="Veneault-Fourrey C."/>
            <person name="LaButti K."/>
            <person name="Lindquist E.A."/>
            <person name="Lipzen A."/>
            <person name="Lundell T."/>
            <person name="Morin E."/>
            <person name="Murat C."/>
            <person name="Sun H."/>
            <person name="Tunlid A."/>
            <person name="Henrissat B."/>
            <person name="Grigoriev I.V."/>
            <person name="Hibbett D.S."/>
            <person name="Martin F."/>
            <person name="Nordberg H.P."/>
            <person name="Cantor M.N."/>
            <person name="Hua S.X."/>
        </authorList>
    </citation>
    <scope>NUCLEOTIDE SEQUENCE [LARGE SCALE GENOMIC DNA]</scope>
    <source>
        <strain evidence="3 4">Foug A</strain>
    </source>
</reference>
<dbReference type="AlphaFoldDB" id="A0A0C3EIB5"/>
<proteinExistence type="predicted"/>
<reference evidence="4" key="2">
    <citation type="submission" date="2015-01" db="EMBL/GenBank/DDBJ databases">
        <title>Evolutionary Origins and Diversification of the Mycorrhizal Mutualists.</title>
        <authorList>
            <consortium name="DOE Joint Genome Institute"/>
            <consortium name="Mycorrhizal Genomics Consortium"/>
            <person name="Kohler A."/>
            <person name="Kuo A."/>
            <person name="Nagy L.G."/>
            <person name="Floudas D."/>
            <person name="Copeland A."/>
            <person name="Barry K.W."/>
            <person name="Cichocki N."/>
            <person name="Veneault-Fourrey C."/>
            <person name="LaButti K."/>
            <person name="Lindquist E.A."/>
            <person name="Lipzen A."/>
            <person name="Lundell T."/>
            <person name="Morin E."/>
            <person name="Murat C."/>
            <person name="Riley R."/>
            <person name="Ohm R."/>
            <person name="Sun H."/>
            <person name="Tunlid A."/>
            <person name="Henrissat B."/>
            <person name="Grigoriev I.V."/>
            <person name="Hibbett D.S."/>
            <person name="Martin F."/>
        </authorList>
    </citation>
    <scope>NUCLEOTIDE SEQUENCE [LARGE SCALE GENOMIC DNA]</scope>
    <source>
        <strain evidence="4">Foug A</strain>
    </source>
</reference>
<feature type="transmembrane region" description="Helical" evidence="2">
    <location>
        <begin position="156"/>
        <end position="184"/>
    </location>
</feature>
<keyword evidence="4" id="KW-1185">Reference proteome</keyword>
<evidence type="ECO:0000256" key="2">
    <source>
        <dbReference type="SAM" id="Phobius"/>
    </source>
</evidence>
<dbReference type="OrthoDB" id="3341077at2759"/>
<accession>A0A0C3EIB5</accession>
<name>A0A0C3EIB5_9AGAM</name>
<keyword evidence="2" id="KW-0472">Membrane</keyword>
<dbReference type="InParanoid" id="A0A0C3EIB5"/>
<dbReference type="Proteomes" id="UP000053989">
    <property type="component" value="Unassembled WGS sequence"/>
</dbReference>
<evidence type="ECO:0000256" key="1">
    <source>
        <dbReference type="SAM" id="MobiDB-lite"/>
    </source>
</evidence>
<keyword evidence="2" id="KW-0812">Transmembrane</keyword>
<feature type="transmembrane region" description="Helical" evidence="2">
    <location>
        <begin position="17"/>
        <end position="35"/>
    </location>
</feature>
<sequence length="347" mass="37586">MPLSNDLANLIAFACEATLYGANAILFLVSIVIITQRRHQANNLMHPVVLLNCLIFLCCTTHFAIEFNHFYTTLGETGVDGFADETKPLLGADTLMSVTDFLGDMVLIYRCWMLYAQTPIVVVLPFLTALGGLACIAGVAHFVISVTPTSPAAPAAIVPLGLAGYSLPLCTNVLVTALIVYRIWYTSSTLPNTAQFIAQGASRRAMMLVIESGMLYLLAQLIYVVLFALEHPAQAIAGLMAVQIYGIAPTLIIIRVGLGISSEHSNTMASTHIKWVARRGDASGTTGTRFTDVLGAETDMEDGSHMKDFMFKAETGLPTVDEMKDTQDMRFAPSESPESQHRNYSPA</sequence>
<feature type="transmembrane region" description="Helical" evidence="2">
    <location>
        <begin position="121"/>
        <end position="144"/>
    </location>
</feature>
<dbReference type="EMBL" id="KN822012">
    <property type="protein sequence ID" value="KIM67646.1"/>
    <property type="molecule type" value="Genomic_DNA"/>
</dbReference>
<feature type="transmembrane region" description="Helical" evidence="2">
    <location>
        <begin position="89"/>
        <end position="109"/>
    </location>
</feature>
<feature type="region of interest" description="Disordered" evidence="1">
    <location>
        <begin position="324"/>
        <end position="347"/>
    </location>
</feature>
<dbReference type="HOGENOM" id="CLU_044614_3_1_1"/>
<gene>
    <name evidence="3" type="ORF">SCLCIDRAFT_1210298</name>
</gene>
<keyword evidence="2" id="KW-1133">Transmembrane helix</keyword>
<feature type="transmembrane region" description="Helical" evidence="2">
    <location>
        <begin position="205"/>
        <end position="229"/>
    </location>
</feature>
<evidence type="ECO:0000313" key="3">
    <source>
        <dbReference type="EMBL" id="KIM67646.1"/>
    </source>
</evidence>
<protein>
    <submittedName>
        <fullName evidence="3">Uncharacterized protein</fullName>
    </submittedName>
</protein>